<organism evidence="4 5">
    <name type="scientific">Prymnesium parvum</name>
    <name type="common">Toxic golden alga</name>
    <dbReference type="NCBI Taxonomy" id="97485"/>
    <lineage>
        <taxon>Eukaryota</taxon>
        <taxon>Haptista</taxon>
        <taxon>Haptophyta</taxon>
        <taxon>Prymnesiophyceae</taxon>
        <taxon>Prymnesiales</taxon>
        <taxon>Prymnesiaceae</taxon>
        <taxon>Prymnesium</taxon>
    </lineage>
</organism>
<dbReference type="PANTHER" id="PTHR22932:SF1">
    <property type="entry name" value="CO-CHAPERONE PROTEIN DAF-41"/>
    <property type="match status" value="1"/>
</dbReference>
<feature type="region of interest" description="Disordered" evidence="2">
    <location>
        <begin position="567"/>
        <end position="640"/>
    </location>
</feature>
<dbReference type="AlphaFoldDB" id="A0AB34JDH8"/>
<dbReference type="PROSITE" id="PS51203">
    <property type="entry name" value="CS"/>
    <property type="match status" value="1"/>
</dbReference>
<dbReference type="EMBL" id="JBGBPQ010000009">
    <property type="protein sequence ID" value="KAL1519814.1"/>
    <property type="molecule type" value="Genomic_DNA"/>
</dbReference>
<evidence type="ECO:0000259" key="3">
    <source>
        <dbReference type="PROSITE" id="PS51203"/>
    </source>
</evidence>
<dbReference type="GO" id="GO:0051131">
    <property type="term" value="P:chaperone-mediated protein complex assembly"/>
    <property type="evidence" value="ECO:0007669"/>
    <property type="project" value="TreeGrafter"/>
</dbReference>
<gene>
    <name evidence="4" type="ORF">AB1Y20_023320</name>
</gene>
<accession>A0AB34JDH8</accession>
<dbReference type="InterPro" id="IPR007052">
    <property type="entry name" value="CS_dom"/>
</dbReference>
<comment type="caution">
    <text evidence="4">The sequence shown here is derived from an EMBL/GenBank/DDBJ whole genome shotgun (WGS) entry which is preliminary data.</text>
</comment>
<keyword evidence="5" id="KW-1185">Reference proteome</keyword>
<feature type="compositionally biased region" description="Pro residues" evidence="2">
    <location>
        <begin position="8"/>
        <end position="17"/>
    </location>
</feature>
<name>A0AB34JDH8_PRYPA</name>
<feature type="region of interest" description="Disordered" evidence="2">
    <location>
        <begin position="1"/>
        <end position="21"/>
    </location>
</feature>
<feature type="compositionally biased region" description="Polar residues" evidence="2">
    <location>
        <begin position="627"/>
        <end position="640"/>
    </location>
</feature>
<feature type="compositionally biased region" description="Acidic residues" evidence="2">
    <location>
        <begin position="614"/>
        <end position="623"/>
    </location>
</feature>
<dbReference type="Gene3D" id="2.60.40.790">
    <property type="match status" value="1"/>
</dbReference>
<proteinExistence type="inferred from homology"/>
<evidence type="ECO:0000313" key="4">
    <source>
        <dbReference type="EMBL" id="KAL1519814.1"/>
    </source>
</evidence>
<evidence type="ECO:0000256" key="1">
    <source>
        <dbReference type="ARBA" id="ARBA00025733"/>
    </source>
</evidence>
<comment type="similarity">
    <text evidence="1">Belongs to the p23/wos2 family.</text>
</comment>
<evidence type="ECO:0000313" key="5">
    <source>
        <dbReference type="Proteomes" id="UP001515480"/>
    </source>
</evidence>
<feature type="region of interest" description="Disordered" evidence="2">
    <location>
        <begin position="415"/>
        <end position="435"/>
    </location>
</feature>
<reference evidence="4 5" key="1">
    <citation type="journal article" date="2024" name="Science">
        <title>Giant polyketide synthase enzymes in the biosynthesis of giant marine polyether toxins.</title>
        <authorList>
            <person name="Fallon T.R."/>
            <person name="Shende V.V."/>
            <person name="Wierzbicki I.H."/>
            <person name="Pendleton A.L."/>
            <person name="Watervoot N.F."/>
            <person name="Auber R.P."/>
            <person name="Gonzalez D.J."/>
            <person name="Wisecaver J.H."/>
            <person name="Moore B.S."/>
        </authorList>
    </citation>
    <scope>NUCLEOTIDE SEQUENCE [LARGE SCALE GENOMIC DNA]</scope>
    <source>
        <strain evidence="4 5">12B1</strain>
    </source>
</reference>
<evidence type="ECO:0000256" key="2">
    <source>
        <dbReference type="SAM" id="MobiDB-lite"/>
    </source>
</evidence>
<dbReference type="GO" id="GO:0005829">
    <property type="term" value="C:cytosol"/>
    <property type="evidence" value="ECO:0007669"/>
    <property type="project" value="TreeGrafter"/>
</dbReference>
<dbReference type="SUPFAM" id="SSF49764">
    <property type="entry name" value="HSP20-like chaperones"/>
    <property type="match status" value="1"/>
</dbReference>
<dbReference type="GO" id="GO:0051879">
    <property type="term" value="F:Hsp90 protein binding"/>
    <property type="evidence" value="ECO:0007669"/>
    <property type="project" value="InterPro"/>
</dbReference>
<dbReference type="GO" id="GO:0005634">
    <property type="term" value="C:nucleus"/>
    <property type="evidence" value="ECO:0007669"/>
    <property type="project" value="TreeGrafter"/>
</dbReference>
<dbReference type="InterPro" id="IPR045250">
    <property type="entry name" value="p23-like"/>
</dbReference>
<dbReference type="GO" id="GO:0051087">
    <property type="term" value="F:protein-folding chaperone binding"/>
    <property type="evidence" value="ECO:0007669"/>
    <property type="project" value="TreeGrafter"/>
</dbReference>
<dbReference type="CDD" id="cd06465">
    <property type="entry name" value="p23_hB-ind1_like"/>
    <property type="match status" value="1"/>
</dbReference>
<feature type="domain" description="CS" evidence="3">
    <location>
        <begin position="25"/>
        <end position="117"/>
    </location>
</feature>
<dbReference type="InterPro" id="IPR008978">
    <property type="entry name" value="HSP20-like_chaperone"/>
</dbReference>
<dbReference type="GO" id="GO:0006457">
    <property type="term" value="P:protein folding"/>
    <property type="evidence" value="ECO:0007669"/>
    <property type="project" value="TreeGrafter"/>
</dbReference>
<dbReference type="PANTHER" id="PTHR22932">
    <property type="entry name" value="TELOMERASE-BINDING PROTEIN P23 HSP90 CO-CHAPERONE"/>
    <property type="match status" value="1"/>
</dbReference>
<sequence length="640" mass="71720">MVLGMAAPPVPSKPQPKPQLKAEHNPIPEFMWCQRSDRVYVTVKVSDCTNARVNVTADHVLEFSGTGHGMCGLRDYALRLPLFGGVVPAKCGWFVSGPGVRVRLEKEKIGPYWSGLLKGNQKMVHCKVDWQSWLDEDEETEVSRAPNGFEVEALCFNMMGESDALYRDPDKFSSSESEGEEENSVMMDEGMHSLDDMQVKFKALEEEKEARAHSQTVRRELRRKTRAAQLMEKQIARDKQHGRPTRELTAEELDLLRGASTLHDRLKKEKAVEKEYWQSKFHHQRRPERKKQLYTEKMIREEAKELAAEEMQKLVASGGNSHDKVARKPILKRVYLAILESAKEIFDRTEITSEKPWRIQEEKEGRLAAAKELARKVAEEEVARAAGEEVQEFLLPADHFAGVWEVERKALGLPKAKTDDNVPPEPDGTSDGECDLTLEENPRVREIACGAEDAGEVVLEENPHVREELGCRAEDDGELVLEENPRVSEELNCGAEGDDGDVVLEENPRVREDLNRGAEDDDGEVVLEENPRVREELNCGADDDDCEVVLEENPRVREDLNCEAADNDSEVVLEENPTAAQVNADSDLEIELEDNGPRISESTKGVSSGAAHEVEEDELELEDNGPGLSSESPSAKGTLL</sequence>
<protein>
    <recommendedName>
        <fullName evidence="3">CS domain-containing protein</fullName>
    </recommendedName>
</protein>
<dbReference type="Proteomes" id="UP001515480">
    <property type="component" value="Unassembled WGS sequence"/>
</dbReference>